<dbReference type="Pfam" id="PF24883">
    <property type="entry name" value="NPHP3_N"/>
    <property type="match status" value="1"/>
</dbReference>
<proteinExistence type="predicted"/>
<sequence>MPAGLKLSLLRSIFGVKRPKEEQIADKAPQEIPPVHLPVRAVATRGDICSPVGRTPSGASELAPIPPPSQTTGPAFFANSSNFKLDTLQYIDNSKSTSGTNHWSDVLLRNTAPNALFNSADRFDPPKCDEDTRTEVIGEIMSWIQDRELPCRLLCMTGAAGAGKSALQQTISERCSKANILAASFFFQSNDHTRNDVMRIIPTIAYQLGLKSTPLRDLITRSVEEDPMVFLRSLDGQIQQLILEPLERLRSRPDSKFNSLPHAIIIDGLDECYGEDMQELLLLAIQRGLLDNDLPFRIVISSRPEWAIRNALARTGHLYGKVYHIRLSDDFDATGDIRRTLWRRLREIGGRSNDPRAKDPSWPSEQDVDAIVEASSGQYIYAATVIRYVAEKRSSPVERLRTILIWTPDAEQRAKPFATLDRLYTNIVSSAKVAYEKVDTNKPIFLILLRAYRMHKLSQEWILLFLRCPLPEASHSRLVELDSGGAETLLSDLQSLVTLETTRMDDGYRYKMLRYYHKSFGDFLDSESRAGELYVSSEAAQEHLAVTHLRYIKSLEVPDHLPKSVLDECSWCFLTLPGFLKELPRGSPMYRDLLEMSEARSWEKIEAWFSSGSTRHLHDFYVKEWLSALTHLLTTFEGMDTTLMQDITALRANVHETLVSGLSRA</sequence>
<dbReference type="OrthoDB" id="3018344at2759"/>
<feature type="domain" description="Nephrocystin 3-like N-terminal" evidence="2">
    <location>
        <begin position="140"/>
        <end position="303"/>
    </location>
</feature>
<evidence type="ECO:0000313" key="3">
    <source>
        <dbReference type="EMBL" id="KAF6750890.1"/>
    </source>
</evidence>
<reference evidence="3 4" key="1">
    <citation type="submission" date="2020-07" db="EMBL/GenBank/DDBJ databases">
        <title>Comparative genomics of pyrophilous fungi reveals a link between fire events and developmental genes.</title>
        <authorList>
            <consortium name="DOE Joint Genome Institute"/>
            <person name="Steindorff A.S."/>
            <person name="Carver A."/>
            <person name="Calhoun S."/>
            <person name="Stillman K."/>
            <person name="Liu H."/>
            <person name="Lipzen A."/>
            <person name="Pangilinan J."/>
            <person name="Labutti K."/>
            <person name="Bruns T.D."/>
            <person name="Grigoriev I.V."/>
        </authorList>
    </citation>
    <scope>NUCLEOTIDE SEQUENCE [LARGE SCALE GENOMIC DNA]</scope>
    <source>
        <strain evidence="3 4">CBS 144469</strain>
    </source>
</reference>
<dbReference type="SUPFAM" id="SSF52540">
    <property type="entry name" value="P-loop containing nucleoside triphosphate hydrolases"/>
    <property type="match status" value="1"/>
</dbReference>
<gene>
    <name evidence="3" type="ORF">DFP72DRAFT_1172735</name>
</gene>
<protein>
    <recommendedName>
        <fullName evidence="2">Nephrocystin 3-like N-terminal domain-containing protein</fullName>
    </recommendedName>
</protein>
<evidence type="ECO:0000313" key="4">
    <source>
        <dbReference type="Proteomes" id="UP000521943"/>
    </source>
</evidence>
<organism evidence="3 4">
    <name type="scientific">Ephemerocybe angulata</name>
    <dbReference type="NCBI Taxonomy" id="980116"/>
    <lineage>
        <taxon>Eukaryota</taxon>
        <taxon>Fungi</taxon>
        <taxon>Dikarya</taxon>
        <taxon>Basidiomycota</taxon>
        <taxon>Agaricomycotina</taxon>
        <taxon>Agaricomycetes</taxon>
        <taxon>Agaricomycetidae</taxon>
        <taxon>Agaricales</taxon>
        <taxon>Agaricineae</taxon>
        <taxon>Psathyrellaceae</taxon>
        <taxon>Ephemerocybe</taxon>
    </lineage>
</organism>
<name>A0A8H6M1G2_9AGAR</name>
<dbReference type="InterPro" id="IPR056884">
    <property type="entry name" value="NPHP3-like_N"/>
</dbReference>
<evidence type="ECO:0000259" key="2">
    <source>
        <dbReference type="Pfam" id="PF24883"/>
    </source>
</evidence>
<dbReference type="PANTHER" id="PTHR10039">
    <property type="entry name" value="AMELOGENIN"/>
    <property type="match status" value="1"/>
</dbReference>
<dbReference type="PANTHER" id="PTHR10039:SF17">
    <property type="entry name" value="FUNGAL STAND N-TERMINAL GOODBYE DOMAIN-CONTAINING PROTEIN-RELATED"/>
    <property type="match status" value="1"/>
</dbReference>
<dbReference type="InterPro" id="IPR027417">
    <property type="entry name" value="P-loop_NTPase"/>
</dbReference>
<keyword evidence="4" id="KW-1185">Reference proteome</keyword>
<dbReference type="Proteomes" id="UP000521943">
    <property type="component" value="Unassembled WGS sequence"/>
</dbReference>
<comment type="caution">
    <text evidence="3">The sequence shown here is derived from an EMBL/GenBank/DDBJ whole genome shotgun (WGS) entry which is preliminary data.</text>
</comment>
<dbReference type="AlphaFoldDB" id="A0A8H6M1G2"/>
<dbReference type="EMBL" id="JACGCI010000054">
    <property type="protein sequence ID" value="KAF6750890.1"/>
    <property type="molecule type" value="Genomic_DNA"/>
</dbReference>
<evidence type="ECO:0000256" key="1">
    <source>
        <dbReference type="ARBA" id="ARBA00022737"/>
    </source>
</evidence>
<keyword evidence="1" id="KW-0677">Repeat</keyword>
<accession>A0A8H6M1G2</accession>